<sequence>MILSPPQDDQSPSIQFKSPDNVTLLSFFSSSFTLLVTGSEGSSSFPSFSVFFSLWPVRSIEQSISSITIIDLLDVSSKSLLNSVFSLTAVSSRS</sequence>
<reference evidence="1 2" key="1">
    <citation type="submission" date="2019-07" db="EMBL/GenBank/DDBJ databases">
        <title>WGS assembly of Gossypium mustelinum.</title>
        <authorList>
            <person name="Chen Z.J."/>
            <person name="Sreedasyam A."/>
            <person name="Ando A."/>
            <person name="Song Q."/>
            <person name="De L."/>
            <person name="Hulse-Kemp A."/>
            <person name="Ding M."/>
            <person name="Ye W."/>
            <person name="Kirkbride R."/>
            <person name="Jenkins J."/>
            <person name="Plott C."/>
            <person name="Lovell J."/>
            <person name="Lin Y.-M."/>
            <person name="Vaughn R."/>
            <person name="Liu B."/>
            <person name="Li W."/>
            <person name="Simpson S."/>
            <person name="Scheffler B."/>
            <person name="Saski C."/>
            <person name="Grover C."/>
            <person name="Hu G."/>
            <person name="Conover J."/>
            <person name="Carlson J."/>
            <person name="Shu S."/>
            <person name="Boston L."/>
            <person name="Williams M."/>
            <person name="Peterson D."/>
            <person name="Mcgee K."/>
            <person name="Jones D."/>
            <person name="Wendel J."/>
            <person name="Stelly D."/>
            <person name="Grimwood J."/>
            <person name="Schmutz J."/>
        </authorList>
    </citation>
    <scope>NUCLEOTIDE SEQUENCE [LARGE SCALE GENOMIC DNA]</scope>
    <source>
        <strain evidence="1">1408120.09</strain>
    </source>
</reference>
<proteinExistence type="predicted"/>
<accession>A0A5D2TH01</accession>
<evidence type="ECO:0000313" key="1">
    <source>
        <dbReference type="EMBL" id="TYI63558.1"/>
    </source>
</evidence>
<evidence type="ECO:0000313" key="2">
    <source>
        <dbReference type="Proteomes" id="UP000323597"/>
    </source>
</evidence>
<gene>
    <name evidence="1" type="ORF">E1A91_D09G026900v1</name>
</gene>
<protein>
    <submittedName>
        <fullName evidence="1">Uncharacterized protein</fullName>
    </submittedName>
</protein>
<dbReference type="AlphaFoldDB" id="A0A5D2TH01"/>
<organism evidence="1 2">
    <name type="scientific">Gossypium mustelinum</name>
    <name type="common">Cotton</name>
    <name type="synonym">Gossypium caicoense</name>
    <dbReference type="NCBI Taxonomy" id="34275"/>
    <lineage>
        <taxon>Eukaryota</taxon>
        <taxon>Viridiplantae</taxon>
        <taxon>Streptophyta</taxon>
        <taxon>Embryophyta</taxon>
        <taxon>Tracheophyta</taxon>
        <taxon>Spermatophyta</taxon>
        <taxon>Magnoliopsida</taxon>
        <taxon>eudicotyledons</taxon>
        <taxon>Gunneridae</taxon>
        <taxon>Pentapetalae</taxon>
        <taxon>rosids</taxon>
        <taxon>malvids</taxon>
        <taxon>Malvales</taxon>
        <taxon>Malvaceae</taxon>
        <taxon>Malvoideae</taxon>
        <taxon>Gossypium</taxon>
    </lineage>
</organism>
<keyword evidence="2" id="KW-1185">Reference proteome</keyword>
<dbReference type="Proteomes" id="UP000323597">
    <property type="component" value="Chromosome D09"/>
</dbReference>
<name>A0A5D2TH01_GOSMU</name>
<dbReference type="EMBL" id="CM017657">
    <property type="protein sequence ID" value="TYI63558.1"/>
    <property type="molecule type" value="Genomic_DNA"/>
</dbReference>